<proteinExistence type="predicted"/>
<comment type="caution">
    <text evidence="1">The sequence shown here is derived from an EMBL/GenBank/DDBJ whole genome shotgun (WGS) entry which is preliminary data.</text>
</comment>
<accession>A0AA35R7V4</accession>
<protein>
    <submittedName>
        <fullName evidence="1">Uncharacterized protein</fullName>
    </submittedName>
</protein>
<keyword evidence="2" id="KW-1185">Reference proteome</keyword>
<dbReference type="AlphaFoldDB" id="A0AA35R7V4"/>
<dbReference type="EMBL" id="CASHTH010000656">
    <property type="protein sequence ID" value="CAI8006022.1"/>
    <property type="molecule type" value="Genomic_DNA"/>
</dbReference>
<evidence type="ECO:0000313" key="2">
    <source>
        <dbReference type="Proteomes" id="UP001174909"/>
    </source>
</evidence>
<reference evidence="1" key="1">
    <citation type="submission" date="2023-03" db="EMBL/GenBank/DDBJ databases">
        <authorList>
            <person name="Steffen K."/>
            <person name="Cardenas P."/>
        </authorList>
    </citation>
    <scope>NUCLEOTIDE SEQUENCE</scope>
</reference>
<gene>
    <name evidence="1" type="ORF">GBAR_LOCUS4530</name>
</gene>
<sequence length="52" mass="5618">MDGGWQSYFTLTGQNATANSTVSYSMATPVNSPLLPEEEIVTESSHEAVVNR</sequence>
<dbReference type="Proteomes" id="UP001174909">
    <property type="component" value="Unassembled WGS sequence"/>
</dbReference>
<name>A0AA35R7V4_GEOBA</name>
<organism evidence="1 2">
    <name type="scientific">Geodia barretti</name>
    <name type="common">Barrett's horny sponge</name>
    <dbReference type="NCBI Taxonomy" id="519541"/>
    <lineage>
        <taxon>Eukaryota</taxon>
        <taxon>Metazoa</taxon>
        <taxon>Porifera</taxon>
        <taxon>Demospongiae</taxon>
        <taxon>Heteroscleromorpha</taxon>
        <taxon>Tetractinellida</taxon>
        <taxon>Astrophorina</taxon>
        <taxon>Geodiidae</taxon>
        <taxon>Geodia</taxon>
    </lineage>
</organism>
<evidence type="ECO:0000313" key="1">
    <source>
        <dbReference type="EMBL" id="CAI8006022.1"/>
    </source>
</evidence>